<feature type="transmembrane region" description="Helical" evidence="10">
    <location>
        <begin position="74"/>
        <end position="96"/>
    </location>
</feature>
<name>A0A4R1GAD2_9BACT</name>
<proteinExistence type="inferred from homology"/>
<evidence type="ECO:0000256" key="1">
    <source>
        <dbReference type="ARBA" id="ARBA00004141"/>
    </source>
</evidence>
<dbReference type="PIRSF" id="PIRSF004557">
    <property type="entry name" value="SecY"/>
    <property type="match status" value="1"/>
</dbReference>
<dbReference type="InterPro" id="IPR002208">
    <property type="entry name" value="SecY/SEC61-alpha"/>
</dbReference>
<comment type="subunit">
    <text evidence="10">Component of the Sec protein translocase complex. Heterotrimer consisting of SecY, SecE and SecG subunits. The heterotrimers can form oligomers, although 1 heterotrimer is thought to be able to translocate proteins. Interacts with the ribosome. Interacts with SecDF, and other proteins may be involved. Interacts with SecA.</text>
</comment>
<dbReference type="AlphaFoldDB" id="A0A4R1GAD2"/>
<evidence type="ECO:0000256" key="6">
    <source>
        <dbReference type="ARBA" id="ARBA00022989"/>
    </source>
</evidence>
<evidence type="ECO:0000256" key="2">
    <source>
        <dbReference type="ARBA" id="ARBA00005751"/>
    </source>
</evidence>
<evidence type="ECO:0000256" key="8">
    <source>
        <dbReference type="ARBA" id="ARBA00023136"/>
    </source>
</evidence>
<evidence type="ECO:0000256" key="7">
    <source>
        <dbReference type="ARBA" id="ARBA00023010"/>
    </source>
</evidence>
<comment type="function">
    <text evidence="10">The central subunit of the protein translocation channel SecYEG. Consists of two halves formed by TMs 1-5 and 6-10. These two domains form a lateral gate at the front which open onto the bilayer between TMs 2 and 7, and are clamped together by SecE at the back. The channel is closed by both a pore ring composed of hydrophobic SecY resides and a short helix (helix 2A) on the extracellular side of the membrane which forms a plug. The plug probably moves laterally to allow the channel to open. The ring and the pore may move independently.</text>
</comment>
<evidence type="ECO:0000256" key="3">
    <source>
        <dbReference type="ARBA" id="ARBA00022448"/>
    </source>
</evidence>
<keyword evidence="13" id="KW-1185">Reference proteome</keyword>
<evidence type="ECO:0000256" key="10">
    <source>
        <dbReference type="HAMAP-Rule" id="MF_01465"/>
    </source>
</evidence>
<dbReference type="EMBL" id="SMFV01000002">
    <property type="protein sequence ID" value="TCK05137.1"/>
    <property type="molecule type" value="Genomic_DNA"/>
</dbReference>
<comment type="subcellular location">
    <subcellularLocation>
        <location evidence="10">Cell membrane</location>
        <topology evidence="10">Multi-pass membrane protein</topology>
    </subcellularLocation>
    <subcellularLocation>
        <location evidence="1">Membrane</location>
        <topology evidence="1">Multi-pass membrane protein</topology>
    </subcellularLocation>
</comment>
<feature type="transmembrane region" description="Helical" evidence="10">
    <location>
        <begin position="187"/>
        <end position="210"/>
    </location>
</feature>
<protein>
    <recommendedName>
        <fullName evidence="9 10">Protein translocase subunit SecY</fullName>
    </recommendedName>
</protein>
<keyword evidence="3 10" id="KW-0813">Transport</keyword>
<keyword evidence="10" id="KW-1003">Cell membrane</keyword>
<keyword evidence="8 10" id="KW-0472">Membrane</keyword>
<dbReference type="PRINTS" id="PR00303">
    <property type="entry name" value="SECYTRNLCASE"/>
</dbReference>
<dbReference type="Proteomes" id="UP000295777">
    <property type="component" value="Unassembled WGS sequence"/>
</dbReference>
<keyword evidence="6 10" id="KW-1133">Transmembrane helix</keyword>
<dbReference type="FunFam" id="1.10.3370.10:FF:000001">
    <property type="entry name" value="Preprotein translocase subunit SecY"/>
    <property type="match status" value="1"/>
</dbReference>
<dbReference type="GO" id="GO:0005886">
    <property type="term" value="C:plasma membrane"/>
    <property type="evidence" value="ECO:0007669"/>
    <property type="project" value="UniProtKB-SubCell"/>
</dbReference>
<accession>A0A4R1GAD2</accession>
<dbReference type="PANTHER" id="PTHR10906">
    <property type="entry name" value="SECY/SEC61-ALPHA FAMILY MEMBER"/>
    <property type="match status" value="1"/>
</dbReference>
<dbReference type="Pfam" id="PF00344">
    <property type="entry name" value="SecY"/>
    <property type="match status" value="1"/>
</dbReference>
<evidence type="ECO:0000313" key="12">
    <source>
        <dbReference type="EMBL" id="TCK05137.1"/>
    </source>
</evidence>
<evidence type="ECO:0000313" key="13">
    <source>
        <dbReference type="Proteomes" id="UP000295777"/>
    </source>
</evidence>
<feature type="transmembrane region" description="Helical" evidence="10">
    <location>
        <begin position="117"/>
        <end position="136"/>
    </location>
</feature>
<feature type="transmembrane region" description="Helical" evidence="10">
    <location>
        <begin position="365"/>
        <end position="386"/>
    </location>
</feature>
<feature type="transmembrane region" description="Helical" evidence="10">
    <location>
        <begin position="20"/>
        <end position="38"/>
    </location>
</feature>
<dbReference type="PROSITE" id="PS00756">
    <property type="entry name" value="SECY_2"/>
    <property type="match status" value="1"/>
</dbReference>
<keyword evidence="4 10" id="KW-0812">Transmembrane</keyword>
<evidence type="ECO:0000256" key="5">
    <source>
        <dbReference type="ARBA" id="ARBA00022927"/>
    </source>
</evidence>
<feature type="transmembrane region" description="Helical" evidence="10">
    <location>
        <begin position="273"/>
        <end position="291"/>
    </location>
</feature>
<evidence type="ECO:0000256" key="11">
    <source>
        <dbReference type="RuleBase" id="RU004349"/>
    </source>
</evidence>
<dbReference type="NCBIfam" id="TIGR00967">
    <property type="entry name" value="3a0501s007"/>
    <property type="match status" value="1"/>
</dbReference>
<comment type="caution">
    <text evidence="12">The sequence shown here is derived from an EMBL/GenBank/DDBJ whole genome shotgun (WGS) entry which is preliminary data.</text>
</comment>
<feature type="transmembrane region" description="Helical" evidence="10">
    <location>
        <begin position="156"/>
        <end position="175"/>
    </location>
</feature>
<sequence length="444" mass="48513">MNLSKILANVTEVPELRKRFIFTMLLLAVYRLGAHIPTPGIDVLALSEFFKKAQGTVFGFMDVFSGGALSKLTIFALGVMPYISSAIIMQLLTVAVPSIERLAKEEGEYGRRKINQYTRYGAVLLAFIQALGIAIGLQSMKSPTGVPVVPNPGFTFIFVCVTCLTAGATFLMWLGEKITERGIGNGMSILIFAGIVSRIPNAVFTMFTMLKNGDMTLFKAIGVVVIILAMIAAIVYIQEAERRVPLHYARRIVGTLSVGSYASYLPIKLNPAGVIPIIFAASVLMFPATIVKFIHHPIAQAIYDFLQPGSPVYLAVYGALIFFFTYFYTAVIFNPEEIAENLNKHGGFIPGVRAGSDTAKYLDRIVSRLTFAGAVFLTLVAIIPLVITQKMQLPFYFGGTAILIVVGVALDTLRRMEAYALTLSYEGFLGRRRRRMKLGAGGAK</sequence>
<dbReference type="InterPro" id="IPR023201">
    <property type="entry name" value="SecY_dom_sf"/>
</dbReference>
<dbReference type="HAMAP" id="MF_01465">
    <property type="entry name" value="SecY"/>
    <property type="match status" value="1"/>
</dbReference>
<dbReference type="RefSeq" id="WP_132525594.1">
    <property type="nucleotide sequence ID" value="NZ_SMFV01000002.1"/>
</dbReference>
<reference evidence="12 13" key="1">
    <citation type="submission" date="2019-03" db="EMBL/GenBank/DDBJ databases">
        <title>Genomic Encyclopedia of Archaeal and Bacterial Type Strains, Phase II (KMG-II): from individual species to whole genera.</title>
        <authorList>
            <person name="Goeker M."/>
        </authorList>
    </citation>
    <scope>NUCLEOTIDE SEQUENCE [LARGE SCALE GENOMIC DNA]</scope>
    <source>
        <strain evidence="12 13">DSM 24425</strain>
    </source>
</reference>
<comment type="similarity">
    <text evidence="2 10 11">Belongs to the SecY/SEC61-alpha family.</text>
</comment>
<dbReference type="InterPro" id="IPR030659">
    <property type="entry name" value="SecY_CS"/>
</dbReference>
<keyword evidence="5 10" id="KW-0653">Protein transport</keyword>
<evidence type="ECO:0000256" key="9">
    <source>
        <dbReference type="ARBA" id="ARBA00039733"/>
    </source>
</evidence>
<dbReference type="GO" id="GO:0006605">
    <property type="term" value="P:protein targeting"/>
    <property type="evidence" value="ECO:0007669"/>
    <property type="project" value="UniProtKB-UniRule"/>
</dbReference>
<dbReference type="SUPFAM" id="SSF103491">
    <property type="entry name" value="Preprotein translocase SecY subunit"/>
    <property type="match status" value="1"/>
</dbReference>
<dbReference type="GO" id="GO:0043952">
    <property type="term" value="P:protein transport by the Sec complex"/>
    <property type="evidence" value="ECO:0007669"/>
    <property type="project" value="UniProtKB-UniRule"/>
</dbReference>
<feature type="transmembrane region" description="Helical" evidence="10">
    <location>
        <begin position="312"/>
        <end position="333"/>
    </location>
</feature>
<dbReference type="OrthoDB" id="9809248at2"/>
<dbReference type="Gene3D" id="1.10.3370.10">
    <property type="entry name" value="SecY subunit domain"/>
    <property type="match status" value="1"/>
</dbReference>
<evidence type="ECO:0000256" key="4">
    <source>
        <dbReference type="ARBA" id="ARBA00022692"/>
    </source>
</evidence>
<feature type="transmembrane region" description="Helical" evidence="10">
    <location>
        <begin position="393"/>
        <end position="410"/>
    </location>
</feature>
<feature type="transmembrane region" description="Helical" evidence="10">
    <location>
        <begin position="216"/>
        <end position="236"/>
    </location>
</feature>
<gene>
    <name evidence="10" type="primary">secY</name>
    <name evidence="12" type="ORF">CLV27_0556</name>
</gene>
<organism evidence="12 13">
    <name type="scientific">Phorcysia thermohydrogeniphila</name>
    <dbReference type="NCBI Taxonomy" id="936138"/>
    <lineage>
        <taxon>Bacteria</taxon>
        <taxon>Pseudomonadati</taxon>
        <taxon>Aquificota</taxon>
        <taxon>Aquificia</taxon>
        <taxon>Desulfurobacteriales</taxon>
        <taxon>Desulfurobacteriaceae</taxon>
        <taxon>Phorcysia</taxon>
    </lineage>
</organism>
<dbReference type="GO" id="GO:0065002">
    <property type="term" value="P:intracellular protein transmembrane transport"/>
    <property type="evidence" value="ECO:0007669"/>
    <property type="project" value="UniProtKB-UniRule"/>
</dbReference>
<keyword evidence="7 10" id="KW-0811">Translocation</keyword>
<dbReference type="InterPro" id="IPR026593">
    <property type="entry name" value="SecY"/>
</dbReference>